<dbReference type="SMART" id="SM00448">
    <property type="entry name" value="REC"/>
    <property type="match status" value="1"/>
</dbReference>
<dbReference type="InterPro" id="IPR011006">
    <property type="entry name" value="CheY-like_superfamily"/>
</dbReference>
<dbReference type="InterPro" id="IPR005561">
    <property type="entry name" value="ANTAR"/>
</dbReference>
<accession>A0ABW0QTL6</accession>
<dbReference type="EMBL" id="JBHSNC010000001">
    <property type="protein sequence ID" value="MFC5527876.1"/>
    <property type="molecule type" value="Genomic_DNA"/>
</dbReference>
<evidence type="ECO:0000259" key="4">
    <source>
        <dbReference type="PROSITE" id="PS50921"/>
    </source>
</evidence>
<protein>
    <submittedName>
        <fullName evidence="5">ANTAR domain-containing response regulator</fullName>
    </submittedName>
</protein>
<dbReference type="PANTHER" id="PTHR43228:SF1">
    <property type="entry name" value="TWO-COMPONENT RESPONSE REGULATOR ARR22"/>
    <property type="match status" value="1"/>
</dbReference>
<evidence type="ECO:0000313" key="5">
    <source>
        <dbReference type="EMBL" id="MFC5527876.1"/>
    </source>
</evidence>
<dbReference type="Pfam" id="PF03861">
    <property type="entry name" value="ANTAR"/>
    <property type="match status" value="1"/>
</dbReference>
<evidence type="ECO:0000259" key="3">
    <source>
        <dbReference type="PROSITE" id="PS50110"/>
    </source>
</evidence>
<dbReference type="InterPro" id="IPR008327">
    <property type="entry name" value="Sig_transdc_resp-reg_antiterm"/>
</dbReference>
<dbReference type="InterPro" id="IPR052048">
    <property type="entry name" value="ST_Response_Regulator"/>
</dbReference>
<dbReference type="SMART" id="SM01012">
    <property type="entry name" value="ANTAR"/>
    <property type="match status" value="1"/>
</dbReference>
<dbReference type="PROSITE" id="PS50921">
    <property type="entry name" value="ANTAR"/>
    <property type="match status" value="1"/>
</dbReference>
<evidence type="ECO:0000256" key="1">
    <source>
        <dbReference type="ARBA" id="ARBA00023012"/>
    </source>
</evidence>
<keyword evidence="1" id="KW-0902">Two-component regulatory system</keyword>
<keyword evidence="6" id="KW-1185">Reference proteome</keyword>
<proteinExistence type="predicted"/>
<dbReference type="Proteomes" id="UP001596108">
    <property type="component" value="Unassembled WGS sequence"/>
</dbReference>
<dbReference type="RefSeq" id="WP_378109680.1">
    <property type="nucleotide sequence ID" value="NZ_JBHSNC010000001.1"/>
</dbReference>
<evidence type="ECO:0000256" key="2">
    <source>
        <dbReference type="PROSITE-ProRule" id="PRU00169"/>
    </source>
</evidence>
<dbReference type="PIRSF" id="PIRSF036382">
    <property type="entry name" value="RR_antiterm"/>
    <property type="match status" value="1"/>
</dbReference>
<feature type="domain" description="Response regulatory" evidence="3">
    <location>
        <begin position="4"/>
        <end position="118"/>
    </location>
</feature>
<dbReference type="SUPFAM" id="SSF52172">
    <property type="entry name" value="CheY-like"/>
    <property type="match status" value="1"/>
</dbReference>
<gene>
    <name evidence="5" type="ORF">ACFPQ4_00155</name>
</gene>
<dbReference type="Gene3D" id="3.40.50.2300">
    <property type="match status" value="1"/>
</dbReference>
<organism evidence="5 6">
    <name type="scientific">Cohnella yongneupensis</name>
    <dbReference type="NCBI Taxonomy" id="425006"/>
    <lineage>
        <taxon>Bacteria</taxon>
        <taxon>Bacillati</taxon>
        <taxon>Bacillota</taxon>
        <taxon>Bacilli</taxon>
        <taxon>Bacillales</taxon>
        <taxon>Paenibacillaceae</taxon>
        <taxon>Cohnella</taxon>
    </lineage>
</organism>
<dbReference type="PANTHER" id="PTHR43228">
    <property type="entry name" value="TWO-COMPONENT RESPONSE REGULATOR"/>
    <property type="match status" value="1"/>
</dbReference>
<reference evidence="6" key="1">
    <citation type="journal article" date="2019" name="Int. J. Syst. Evol. Microbiol.">
        <title>The Global Catalogue of Microorganisms (GCM) 10K type strain sequencing project: providing services to taxonomists for standard genome sequencing and annotation.</title>
        <authorList>
            <consortium name="The Broad Institute Genomics Platform"/>
            <consortium name="The Broad Institute Genome Sequencing Center for Infectious Disease"/>
            <person name="Wu L."/>
            <person name="Ma J."/>
        </authorList>
    </citation>
    <scope>NUCLEOTIDE SEQUENCE [LARGE SCALE GENOMIC DNA]</scope>
    <source>
        <strain evidence="6">CGMCC 1.18578</strain>
    </source>
</reference>
<sequence>MNGTVVIADDDPIIRMDIREMLEAEGYQVAGEAKNGEEAVELAARLKPDLIIMDMKMPIMNGIKATRLIQRLQDTAVLLLTAYSQKDMVQEAREAGVTAFLVKPITERNLLPAVEIALGQKARLYGLKQEIDRLKQTAKERKTIEKAKGILMASLQLNEEDAYRTLRDVSMESRLPMNKLAEQIAEGGAERLAGFARGG</sequence>
<name>A0ABW0QTL6_9BACL</name>
<dbReference type="Gene3D" id="1.10.10.10">
    <property type="entry name" value="Winged helix-like DNA-binding domain superfamily/Winged helix DNA-binding domain"/>
    <property type="match status" value="1"/>
</dbReference>
<comment type="caution">
    <text evidence="5">The sequence shown here is derived from an EMBL/GenBank/DDBJ whole genome shotgun (WGS) entry which is preliminary data.</text>
</comment>
<dbReference type="Pfam" id="PF00072">
    <property type="entry name" value="Response_reg"/>
    <property type="match status" value="1"/>
</dbReference>
<dbReference type="InterPro" id="IPR036388">
    <property type="entry name" value="WH-like_DNA-bd_sf"/>
</dbReference>
<evidence type="ECO:0000313" key="6">
    <source>
        <dbReference type="Proteomes" id="UP001596108"/>
    </source>
</evidence>
<feature type="modified residue" description="4-aspartylphosphate" evidence="2">
    <location>
        <position position="54"/>
    </location>
</feature>
<dbReference type="InterPro" id="IPR001789">
    <property type="entry name" value="Sig_transdc_resp-reg_receiver"/>
</dbReference>
<dbReference type="PROSITE" id="PS50110">
    <property type="entry name" value="RESPONSE_REGULATORY"/>
    <property type="match status" value="1"/>
</dbReference>
<feature type="domain" description="ANTAR" evidence="4">
    <location>
        <begin position="124"/>
        <end position="185"/>
    </location>
</feature>
<keyword evidence="2" id="KW-0597">Phosphoprotein</keyword>